<dbReference type="AlphaFoldDB" id="A0A6G1KDV7"/>
<evidence type="ECO:0008006" key="5">
    <source>
        <dbReference type="Google" id="ProtNLM"/>
    </source>
</evidence>
<feature type="signal peptide" evidence="2">
    <location>
        <begin position="1"/>
        <end position="15"/>
    </location>
</feature>
<evidence type="ECO:0000256" key="2">
    <source>
        <dbReference type="SAM" id="SignalP"/>
    </source>
</evidence>
<dbReference type="Proteomes" id="UP000799428">
    <property type="component" value="Unassembled WGS sequence"/>
</dbReference>
<feature type="chain" id="PRO_5026096671" description="Secreted protein" evidence="2">
    <location>
        <begin position="16"/>
        <end position="73"/>
    </location>
</feature>
<keyword evidence="2" id="KW-0732">Signal</keyword>
<evidence type="ECO:0000313" key="3">
    <source>
        <dbReference type="EMBL" id="KAF2710960.1"/>
    </source>
</evidence>
<name>A0A6G1KDV7_9PLEO</name>
<protein>
    <recommendedName>
        <fullName evidence="5">Secreted protein</fullName>
    </recommendedName>
</protein>
<gene>
    <name evidence="3" type="ORF">K504DRAFT_239521</name>
</gene>
<keyword evidence="4" id="KW-1185">Reference proteome</keyword>
<feature type="compositionally biased region" description="Basic and acidic residues" evidence="1">
    <location>
        <begin position="20"/>
        <end position="33"/>
    </location>
</feature>
<organism evidence="3 4">
    <name type="scientific">Pleomassaria siparia CBS 279.74</name>
    <dbReference type="NCBI Taxonomy" id="1314801"/>
    <lineage>
        <taxon>Eukaryota</taxon>
        <taxon>Fungi</taxon>
        <taxon>Dikarya</taxon>
        <taxon>Ascomycota</taxon>
        <taxon>Pezizomycotina</taxon>
        <taxon>Dothideomycetes</taxon>
        <taxon>Pleosporomycetidae</taxon>
        <taxon>Pleosporales</taxon>
        <taxon>Pleomassariaceae</taxon>
        <taxon>Pleomassaria</taxon>
    </lineage>
</organism>
<dbReference type="EMBL" id="MU005768">
    <property type="protein sequence ID" value="KAF2710960.1"/>
    <property type="molecule type" value="Genomic_DNA"/>
</dbReference>
<evidence type="ECO:0000256" key="1">
    <source>
        <dbReference type="SAM" id="MobiDB-lite"/>
    </source>
</evidence>
<reference evidence="3" key="1">
    <citation type="journal article" date="2020" name="Stud. Mycol.">
        <title>101 Dothideomycetes genomes: a test case for predicting lifestyles and emergence of pathogens.</title>
        <authorList>
            <person name="Haridas S."/>
            <person name="Albert R."/>
            <person name="Binder M."/>
            <person name="Bloem J."/>
            <person name="Labutti K."/>
            <person name="Salamov A."/>
            <person name="Andreopoulos B."/>
            <person name="Baker S."/>
            <person name="Barry K."/>
            <person name="Bills G."/>
            <person name="Bluhm B."/>
            <person name="Cannon C."/>
            <person name="Castanera R."/>
            <person name="Culley D."/>
            <person name="Daum C."/>
            <person name="Ezra D."/>
            <person name="Gonzalez J."/>
            <person name="Henrissat B."/>
            <person name="Kuo A."/>
            <person name="Liang C."/>
            <person name="Lipzen A."/>
            <person name="Lutzoni F."/>
            <person name="Magnuson J."/>
            <person name="Mondo S."/>
            <person name="Nolan M."/>
            <person name="Ohm R."/>
            <person name="Pangilinan J."/>
            <person name="Park H.-J."/>
            <person name="Ramirez L."/>
            <person name="Alfaro M."/>
            <person name="Sun H."/>
            <person name="Tritt A."/>
            <person name="Yoshinaga Y."/>
            <person name="Zwiers L.-H."/>
            <person name="Turgeon B."/>
            <person name="Goodwin S."/>
            <person name="Spatafora J."/>
            <person name="Crous P."/>
            <person name="Grigoriev I."/>
        </authorList>
    </citation>
    <scope>NUCLEOTIDE SEQUENCE</scope>
    <source>
        <strain evidence="3">CBS 279.74</strain>
    </source>
</reference>
<evidence type="ECO:0000313" key="4">
    <source>
        <dbReference type="Proteomes" id="UP000799428"/>
    </source>
</evidence>
<feature type="region of interest" description="Disordered" evidence="1">
    <location>
        <begin position="20"/>
        <end position="42"/>
    </location>
</feature>
<sequence>MHVLSCLVLSCPVLSCPVQSDERRATNDERRTTSNEQRATRAKRWTMGGDPPSWVEVNEWVVNWKLVGEWLRC</sequence>
<proteinExistence type="predicted"/>
<accession>A0A6G1KDV7</accession>